<evidence type="ECO:0000313" key="2">
    <source>
        <dbReference type="EMBL" id="ODM03160.1"/>
    </source>
</evidence>
<dbReference type="Gene3D" id="1.10.150.520">
    <property type="match status" value="1"/>
</dbReference>
<proteinExistence type="predicted"/>
<dbReference type="InterPro" id="IPR051540">
    <property type="entry name" value="S-2-haloacid_dehalogenase"/>
</dbReference>
<accession>A0A1E3A341</accession>
<comment type="caution">
    <text evidence="2">The sequence shown here is derived from an EMBL/GenBank/DDBJ whole genome shotgun (WGS) entry which is preliminary data.</text>
</comment>
<dbReference type="Proteomes" id="UP000094067">
    <property type="component" value="Unassembled WGS sequence"/>
</dbReference>
<dbReference type="EC" id="3.6.1.1" evidence="2"/>
<evidence type="ECO:0000256" key="1">
    <source>
        <dbReference type="ARBA" id="ARBA00022801"/>
    </source>
</evidence>
<sequence length="224" mass="25971">MIKAVYFDLFFTLIIPSYEKINNEYDILHLSMTEWENYAENDMLYQERALGQVKSEMEIIDRIVSVIPFQVNDIQKKQILSAREKRMKNALHNVPEDMIDVLKILKNRKIKIGLISNADIIDCKYWGESKLASFFDDVIFSCNVGFLKPDRQIYELAMQNLKVLPDESLFVGDGGSNELFGAKSAGMKTIFTEALENKNGEKRNNIMKYADYHINNFAEILKYV</sequence>
<dbReference type="SFLD" id="SFLDS00003">
    <property type="entry name" value="Haloacid_Dehalogenase"/>
    <property type="match status" value="1"/>
</dbReference>
<dbReference type="AlphaFoldDB" id="A0A1E3A341"/>
<keyword evidence="1 2" id="KW-0378">Hydrolase</keyword>
<protein>
    <submittedName>
        <fullName evidence="2">Pyrophosphatase PpaX</fullName>
        <ecNumber evidence="2">3.6.1.1</ecNumber>
    </submittedName>
</protein>
<organism evidence="2 3">
    <name type="scientific">Eisenbergiella tayi</name>
    <dbReference type="NCBI Taxonomy" id="1432052"/>
    <lineage>
        <taxon>Bacteria</taxon>
        <taxon>Bacillati</taxon>
        <taxon>Bacillota</taxon>
        <taxon>Clostridia</taxon>
        <taxon>Lachnospirales</taxon>
        <taxon>Lachnospiraceae</taxon>
        <taxon>Eisenbergiella</taxon>
    </lineage>
</organism>
<dbReference type="InterPro" id="IPR023214">
    <property type="entry name" value="HAD_sf"/>
</dbReference>
<dbReference type="EMBL" id="MCGH01000003">
    <property type="protein sequence ID" value="ODM03160.1"/>
    <property type="molecule type" value="Genomic_DNA"/>
</dbReference>
<dbReference type="RefSeq" id="WP_069153698.1">
    <property type="nucleotide sequence ID" value="NZ_MCGH01000003.1"/>
</dbReference>
<dbReference type="SFLD" id="SFLDG01129">
    <property type="entry name" value="C1.5:_HAD__Beta-PGM__Phosphata"/>
    <property type="match status" value="1"/>
</dbReference>
<dbReference type="SUPFAM" id="SSF56784">
    <property type="entry name" value="HAD-like"/>
    <property type="match status" value="1"/>
</dbReference>
<reference evidence="2 3" key="1">
    <citation type="submission" date="2016-07" db="EMBL/GenBank/DDBJ databases">
        <title>Characterization of isolates of Eisenbergiella tayi derived from blood cultures, using whole genome sequencing.</title>
        <authorList>
            <person name="Burdz T."/>
            <person name="Wiebe D."/>
            <person name="Huynh C."/>
            <person name="Bernard K."/>
        </authorList>
    </citation>
    <scope>NUCLEOTIDE SEQUENCE [LARGE SCALE GENOMIC DNA]</scope>
    <source>
        <strain evidence="2 3">NML 110608</strain>
    </source>
</reference>
<gene>
    <name evidence="2" type="primary">ppaX_2</name>
    <name evidence="2" type="ORF">BEI61_03954</name>
</gene>
<dbReference type="InterPro" id="IPR006439">
    <property type="entry name" value="HAD-SF_hydro_IA"/>
</dbReference>
<name>A0A1E3A341_9FIRM</name>
<dbReference type="InterPro" id="IPR036412">
    <property type="entry name" value="HAD-like_sf"/>
</dbReference>
<dbReference type="PATRIC" id="fig|1432052.4.peg.4379"/>
<dbReference type="Pfam" id="PF00702">
    <property type="entry name" value="Hydrolase"/>
    <property type="match status" value="1"/>
</dbReference>
<dbReference type="PRINTS" id="PR00413">
    <property type="entry name" value="HADHALOGNASE"/>
</dbReference>
<dbReference type="NCBIfam" id="TIGR01549">
    <property type="entry name" value="HAD-SF-IA-v1"/>
    <property type="match status" value="1"/>
</dbReference>
<evidence type="ECO:0000313" key="3">
    <source>
        <dbReference type="Proteomes" id="UP000094067"/>
    </source>
</evidence>
<dbReference type="NCBIfam" id="TIGR01509">
    <property type="entry name" value="HAD-SF-IA-v3"/>
    <property type="match status" value="1"/>
</dbReference>
<dbReference type="Gene3D" id="3.40.50.1000">
    <property type="entry name" value="HAD superfamily/HAD-like"/>
    <property type="match status" value="1"/>
</dbReference>
<dbReference type="PANTHER" id="PTHR43316">
    <property type="entry name" value="HYDROLASE, HALOACID DELAHOGENASE-RELATED"/>
    <property type="match status" value="1"/>
</dbReference>
<dbReference type="GO" id="GO:0004427">
    <property type="term" value="F:inorganic diphosphate phosphatase activity"/>
    <property type="evidence" value="ECO:0007669"/>
    <property type="project" value="UniProtKB-EC"/>
</dbReference>